<dbReference type="Proteomes" id="UP000003835">
    <property type="component" value="Unassembled WGS sequence"/>
</dbReference>
<keyword evidence="3" id="KW-1185">Reference proteome</keyword>
<dbReference type="RefSeq" id="WP_006100133.1">
    <property type="nucleotide sequence ID" value="NZ_DS989846.1"/>
</dbReference>
<feature type="compositionally biased region" description="Polar residues" evidence="1">
    <location>
        <begin position="40"/>
        <end position="51"/>
    </location>
</feature>
<name>B4VN86_9CYAN</name>
<dbReference type="EMBL" id="DS989846">
    <property type="protein sequence ID" value="EDX76401.1"/>
    <property type="molecule type" value="Genomic_DNA"/>
</dbReference>
<gene>
    <name evidence="2" type="ORF">MC7420_4657</name>
</gene>
<dbReference type="HOGENOM" id="CLU_2823693_0_0_3"/>
<reference evidence="2 3" key="1">
    <citation type="submission" date="2008-07" db="EMBL/GenBank/DDBJ databases">
        <authorList>
            <person name="Tandeau de Marsac N."/>
            <person name="Ferriera S."/>
            <person name="Johnson J."/>
            <person name="Kravitz S."/>
            <person name="Beeson K."/>
            <person name="Sutton G."/>
            <person name="Rogers Y.-H."/>
            <person name="Friedman R."/>
            <person name="Frazier M."/>
            <person name="Venter J.C."/>
        </authorList>
    </citation>
    <scope>NUCLEOTIDE SEQUENCE [LARGE SCALE GENOMIC DNA]</scope>
    <source>
        <strain evidence="2 3">PCC 7420</strain>
    </source>
</reference>
<feature type="region of interest" description="Disordered" evidence="1">
    <location>
        <begin position="19"/>
        <end position="51"/>
    </location>
</feature>
<dbReference type="STRING" id="118168.MC7420_4657"/>
<protein>
    <submittedName>
        <fullName evidence="2">Uncharacterized protein</fullName>
    </submittedName>
</protein>
<organism evidence="2 3">
    <name type="scientific">Coleofasciculus chthonoplastes PCC 7420</name>
    <dbReference type="NCBI Taxonomy" id="118168"/>
    <lineage>
        <taxon>Bacteria</taxon>
        <taxon>Bacillati</taxon>
        <taxon>Cyanobacteriota</taxon>
        <taxon>Cyanophyceae</taxon>
        <taxon>Coleofasciculales</taxon>
        <taxon>Coleofasciculaceae</taxon>
        <taxon>Coleofasciculus</taxon>
    </lineage>
</organism>
<evidence type="ECO:0000313" key="2">
    <source>
        <dbReference type="EMBL" id="EDX76401.1"/>
    </source>
</evidence>
<dbReference type="AlphaFoldDB" id="B4VN86"/>
<evidence type="ECO:0000313" key="3">
    <source>
        <dbReference type="Proteomes" id="UP000003835"/>
    </source>
</evidence>
<evidence type="ECO:0000256" key="1">
    <source>
        <dbReference type="SAM" id="MobiDB-lite"/>
    </source>
</evidence>
<feature type="compositionally biased region" description="Polar residues" evidence="1">
    <location>
        <begin position="21"/>
        <end position="31"/>
    </location>
</feature>
<accession>B4VN86</accession>
<sequence>MLLLYTPLVRQVLTPLEWETKPNQRNSTPSMTEKERLESNDNSQNQMTDQIRYSQTLYSLERRFLL</sequence>
<proteinExistence type="predicted"/>